<organism evidence="2 3">
    <name type="scientific">Plakobranchus ocellatus</name>
    <dbReference type="NCBI Taxonomy" id="259542"/>
    <lineage>
        <taxon>Eukaryota</taxon>
        <taxon>Metazoa</taxon>
        <taxon>Spiralia</taxon>
        <taxon>Lophotrochozoa</taxon>
        <taxon>Mollusca</taxon>
        <taxon>Gastropoda</taxon>
        <taxon>Heterobranchia</taxon>
        <taxon>Euthyneura</taxon>
        <taxon>Panpulmonata</taxon>
        <taxon>Sacoglossa</taxon>
        <taxon>Placobranchoidea</taxon>
        <taxon>Plakobranchidae</taxon>
        <taxon>Plakobranchus</taxon>
    </lineage>
</organism>
<dbReference type="AlphaFoldDB" id="A0AAV4DSE6"/>
<sequence>MSGPPVEDVCHRCPLSTCQHFTTSVEEGCSVIPVLKADTGDEGLSAADRTFTAHQARRSDQGTVVRNGTPARRLV</sequence>
<accession>A0AAV4DSE6</accession>
<gene>
    <name evidence="2" type="ORF">PoB_007341500</name>
</gene>
<protein>
    <submittedName>
        <fullName evidence="2">Uncharacterized protein</fullName>
    </submittedName>
</protein>
<evidence type="ECO:0000256" key="1">
    <source>
        <dbReference type="SAM" id="MobiDB-lite"/>
    </source>
</evidence>
<comment type="caution">
    <text evidence="2">The sequence shown here is derived from an EMBL/GenBank/DDBJ whole genome shotgun (WGS) entry which is preliminary data.</text>
</comment>
<proteinExistence type="predicted"/>
<evidence type="ECO:0000313" key="3">
    <source>
        <dbReference type="Proteomes" id="UP000735302"/>
    </source>
</evidence>
<dbReference type="Proteomes" id="UP000735302">
    <property type="component" value="Unassembled WGS sequence"/>
</dbReference>
<dbReference type="EMBL" id="BLXT01008234">
    <property type="protein sequence ID" value="GFO46910.1"/>
    <property type="molecule type" value="Genomic_DNA"/>
</dbReference>
<evidence type="ECO:0000313" key="2">
    <source>
        <dbReference type="EMBL" id="GFO46910.1"/>
    </source>
</evidence>
<name>A0AAV4DSE6_9GAST</name>
<reference evidence="2 3" key="1">
    <citation type="journal article" date="2021" name="Elife">
        <title>Chloroplast acquisition without the gene transfer in kleptoplastic sea slugs, Plakobranchus ocellatus.</title>
        <authorList>
            <person name="Maeda T."/>
            <person name="Takahashi S."/>
            <person name="Yoshida T."/>
            <person name="Shimamura S."/>
            <person name="Takaki Y."/>
            <person name="Nagai Y."/>
            <person name="Toyoda A."/>
            <person name="Suzuki Y."/>
            <person name="Arimoto A."/>
            <person name="Ishii H."/>
            <person name="Satoh N."/>
            <person name="Nishiyama T."/>
            <person name="Hasebe M."/>
            <person name="Maruyama T."/>
            <person name="Minagawa J."/>
            <person name="Obokata J."/>
            <person name="Shigenobu S."/>
        </authorList>
    </citation>
    <scope>NUCLEOTIDE SEQUENCE [LARGE SCALE GENOMIC DNA]</scope>
</reference>
<feature type="region of interest" description="Disordered" evidence="1">
    <location>
        <begin position="52"/>
        <end position="75"/>
    </location>
</feature>
<keyword evidence="3" id="KW-1185">Reference proteome</keyword>